<protein>
    <submittedName>
        <fullName evidence="14">Uncharacterized protein</fullName>
    </submittedName>
</protein>
<dbReference type="SUPFAM" id="SSF57716">
    <property type="entry name" value="Glucocorticoid receptor-like (DNA-binding domain)"/>
    <property type="match status" value="1"/>
</dbReference>
<dbReference type="PROSITE" id="PS50157">
    <property type="entry name" value="ZINC_FINGER_C2H2_2"/>
    <property type="match status" value="7"/>
</dbReference>
<dbReference type="Pfam" id="PF13912">
    <property type="entry name" value="zf-C2H2_6"/>
    <property type="match status" value="1"/>
</dbReference>
<feature type="domain" description="C2H2-type" evidence="12">
    <location>
        <begin position="202"/>
        <end position="229"/>
    </location>
</feature>
<dbReference type="PANTHER" id="PTHR47772:SF4">
    <property type="entry name" value="ZFP64 ZINC FINGER PROTEIN"/>
    <property type="match status" value="1"/>
</dbReference>
<evidence type="ECO:0000256" key="2">
    <source>
        <dbReference type="ARBA" id="ARBA00022723"/>
    </source>
</evidence>
<dbReference type="SMART" id="SM00868">
    <property type="entry name" value="zf-AD"/>
    <property type="match status" value="1"/>
</dbReference>
<dbReference type="Gene3D" id="3.40.1800.20">
    <property type="match status" value="1"/>
</dbReference>
<keyword evidence="15" id="KW-1185">Reference proteome</keyword>
<feature type="domain" description="C2H2-type" evidence="12">
    <location>
        <begin position="346"/>
        <end position="373"/>
    </location>
</feature>
<dbReference type="EMBL" id="CAJOBZ010000038">
    <property type="protein sequence ID" value="CAF4901898.1"/>
    <property type="molecule type" value="Genomic_DNA"/>
</dbReference>
<dbReference type="AlphaFoldDB" id="A0A821V476"/>
<dbReference type="GO" id="GO:0008270">
    <property type="term" value="F:zinc ion binding"/>
    <property type="evidence" value="ECO:0007669"/>
    <property type="project" value="UniProtKB-UniRule"/>
</dbReference>
<evidence type="ECO:0000256" key="3">
    <source>
        <dbReference type="ARBA" id="ARBA00022737"/>
    </source>
</evidence>
<feature type="region of interest" description="Disordered" evidence="11">
    <location>
        <begin position="419"/>
        <end position="440"/>
    </location>
</feature>
<feature type="binding site" evidence="10">
    <location>
        <position position="5"/>
    </location>
    <ligand>
        <name>Zn(2+)</name>
        <dbReference type="ChEBI" id="CHEBI:29105"/>
    </ligand>
</feature>
<evidence type="ECO:0000256" key="10">
    <source>
        <dbReference type="PROSITE-ProRule" id="PRU01263"/>
    </source>
</evidence>
<evidence type="ECO:0000259" key="13">
    <source>
        <dbReference type="PROSITE" id="PS51915"/>
    </source>
</evidence>
<dbReference type="SMART" id="SM00355">
    <property type="entry name" value="ZnF_C2H2"/>
    <property type="match status" value="9"/>
</dbReference>
<reference evidence="14" key="1">
    <citation type="submission" date="2021-02" db="EMBL/GenBank/DDBJ databases">
        <authorList>
            <person name="Steward A R."/>
        </authorList>
    </citation>
    <scope>NUCLEOTIDE SEQUENCE</scope>
</reference>
<dbReference type="Pfam" id="PF07776">
    <property type="entry name" value="zf-AD"/>
    <property type="match status" value="1"/>
</dbReference>
<sequence length="440" mass="51097">MNEICRFCLNKETSQSMSELTKNSRLAQILYKYFLLEVSLNSDLPKQVCTDCTIKINDFASFREKIIENEKVLLLKAARFKKQESHLNETCDIPISDNENLPSDSNEYVCVNISLAEENSKDIIKAEKTNDTIVKIESNDKVKDFQPNLCLMCFKSFSTRNKLFKHYLEKKPDIKLEIESGIIDAQFKGNQEQRCSEHTVSFVCKICGKLFNDAYGILNHGKSHSTDKFICSFKCGYSSGYSHVLKNHEKTHTKEYKYTCVDCGKGFHVKTWYDQHQNIHKGIKDYVCNVCGASFHMDRYLTSHKISLHPEVCTKKRYVCMYCSVEFGSKGKFNIHLQDHGIKNEFLCDQCGKVMKDKKRLTAHRLQHSTERPFVCGKCDKTFAKKYNWKIHLRSHGNDLNDKFECNICMKTFTQRSALNRHKRSKHNKQQIPEAPKTED</sequence>
<name>A0A821V476_9NEOP</name>
<dbReference type="Pfam" id="PF00096">
    <property type="entry name" value="zf-C2H2"/>
    <property type="match status" value="2"/>
</dbReference>
<evidence type="ECO:0000259" key="12">
    <source>
        <dbReference type="PROSITE" id="PS50157"/>
    </source>
</evidence>
<feature type="binding site" evidence="10">
    <location>
        <position position="8"/>
    </location>
    <ligand>
        <name>Zn(2+)</name>
        <dbReference type="ChEBI" id="CHEBI:29105"/>
    </ligand>
</feature>
<dbReference type="SUPFAM" id="SSF57667">
    <property type="entry name" value="beta-beta-alpha zinc fingers"/>
    <property type="match status" value="5"/>
</dbReference>
<keyword evidence="5 10" id="KW-0862">Zinc</keyword>
<feature type="domain" description="C2H2-type" evidence="12">
    <location>
        <begin position="374"/>
        <end position="401"/>
    </location>
</feature>
<dbReference type="PROSITE" id="PS51915">
    <property type="entry name" value="ZAD"/>
    <property type="match status" value="1"/>
</dbReference>
<evidence type="ECO:0000256" key="6">
    <source>
        <dbReference type="ARBA" id="ARBA00023015"/>
    </source>
</evidence>
<dbReference type="PANTHER" id="PTHR47772">
    <property type="entry name" value="ZINC FINGER PROTEIN 200"/>
    <property type="match status" value="1"/>
</dbReference>
<dbReference type="GO" id="GO:0005634">
    <property type="term" value="C:nucleus"/>
    <property type="evidence" value="ECO:0007669"/>
    <property type="project" value="UniProtKB-SubCell"/>
</dbReference>
<feature type="binding site" evidence="10">
    <location>
        <position position="49"/>
    </location>
    <ligand>
        <name>Zn(2+)</name>
        <dbReference type="ChEBI" id="CHEBI:29105"/>
    </ligand>
</feature>
<gene>
    <name evidence="14" type="ORF">PMACD_LOCUS11367</name>
</gene>
<feature type="domain" description="ZAD" evidence="13">
    <location>
        <begin position="3"/>
        <end position="76"/>
    </location>
</feature>
<keyword evidence="2 10" id="KW-0479">Metal-binding</keyword>
<evidence type="ECO:0000256" key="9">
    <source>
        <dbReference type="PROSITE-ProRule" id="PRU00042"/>
    </source>
</evidence>
<dbReference type="Proteomes" id="UP000663880">
    <property type="component" value="Unassembled WGS sequence"/>
</dbReference>
<dbReference type="InterPro" id="IPR012934">
    <property type="entry name" value="Znf_AD"/>
</dbReference>
<comment type="caution">
    <text evidence="14">The sequence shown here is derived from an EMBL/GenBank/DDBJ whole genome shotgun (WGS) entry which is preliminary data.</text>
</comment>
<keyword evidence="6" id="KW-0805">Transcription regulation</keyword>
<organism evidence="14 15">
    <name type="scientific">Pieris macdunnoughi</name>
    <dbReference type="NCBI Taxonomy" id="345717"/>
    <lineage>
        <taxon>Eukaryota</taxon>
        <taxon>Metazoa</taxon>
        <taxon>Ecdysozoa</taxon>
        <taxon>Arthropoda</taxon>
        <taxon>Hexapoda</taxon>
        <taxon>Insecta</taxon>
        <taxon>Pterygota</taxon>
        <taxon>Neoptera</taxon>
        <taxon>Endopterygota</taxon>
        <taxon>Lepidoptera</taxon>
        <taxon>Glossata</taxon>
        <taxon>Ditrysia</taxon>
        <taxon>Papilionoidea</taxon>
        <taxon>Pieridae</taxon>
        <taxon>Pierinae</taxon>
        <taxon>Pieris</taxon>
    </lineage>
</organism>
<dbReference type="InterPro" id="IPR050636">
    <property type="entry name" value="C2H2-ZF_domain-containing"/>
</dbReference>
<feature type="domain" description="C2H2-type" evidence="12">
    <location>
        <begin position="258"/>
        <end position="285"/>
    </location>
</feature>
<evidence type="ECO:0000313" key="15">
    <source>
        <dbReference type="Proteomes" id="UP000663880"/>
    </source>
</evidence>
<feature type="binding site" evidence="10">
    <location>
        <position position="52"/>
    </location>
    <ligand>
        <name>Zn(2+)</name>
        <dbReference type="ChEBI" id="CHEBI:29105"/>
    </ligand>
</feature>
<evidence type="ECO:0000313" key="14">
    <source>
        <dbReference type="EMBL" id="CAF4901898.1"/>
    </source>
</evidence>
<evidence type="ECO:0000256" key="8">
    <source>
        <dbReference type="ARBA" id="ARBA00023242"/>
    </source>
</evidence>
<keyword evidence="8" id="KW-0539">Nucleus</keyword>
<dbReference type="PROSITE" id="PS00028">
    <property type="entry name" value="ZINC_FINGER_C2H2_1"/>
    <property type="match status" value="7"/>
</dbReference>
<accession>A0A821V476</accession>
<dbReference type="FunFam" id="3.30.160.60:FF:000065">
    <property type="entry name" value="B-cell CLL/lymphoma 6, member B"/>
    <property type="match status" value="1"/>
</dbReference>
<keyword evidence="4 9" id="KW-0863">Zinc-finger</keyword>
<dbReference type="OrthoDB" id="3437960at2759"/>
<dbReference type="Gene3D" id="3.30.160.60">
    <property type="entry name" value="Classic Zinc Finger"/>
    <property type="match status" value="6"/>
</dbReference>
<comment type="subcellular location">
    <subcellularLocation>
        <location evidence="1">Nucleus</location>
    </subcellularLocation>
</comment>
<feature type="compositionally biased region" description="Basic residues" evidence="11">
    <location>
        <begin position="419"/>
        <end position="429"/>
    </location>
</feature>
<feature type="domain" description="C2H2-type" evidence="12">
    <location>
        <begin position="404"/>
        <end position="432"/>
    </location>
</feature>
<feature type="domain" description="C2H2-type" evidence="12">
    <location>
        <begin position="229"/>
        <end position="257"/>
    </location>
</feature>
<dbReference type="InterPro" id="IPR036236">
    <property type="entry name" value="Znf_C2H2_sf"/>
</dbReference>
<dbReference type="InterPro" id="IPR013087">
    <property type="entry name" value="Znf_C2H2_type"/>
</dbReference>
<feature type="domain" description="C2H2-type" evidence="12">
    <location>
        <begin position="286"/>
        <end position="309"/>
    </location>
</feature>
<evidence type="ECO:0000256" key="1">
    <source>
        <dbReference type="ARBA" id="ARBA00004123"/>
    </source>
</evidence>
<evidence type="ECO:0000256" key="4">
    <source>
        <dbReference type="ARBA" id="ARBA00022771"/>
    </source>
</evidence>
<evidence type="ECO:0000256" key="11">
    <source>
        <dbReference type="SAM" id="MobiDB-lite"/>
    </source>
</evidence>
<keyword evidence="3" id="KW-0677">Repeat</keyword>
<proteinExistence type="predicted"/>
<keyword evidence="7" id="KW-0804">Transcription</keyword>
<evidence type="ECO:0000256" key="7">
    <source>
        <dbReference type="ARBA" id="ARBA00023163"/>
    </source>
</evidence>
<evidence type="ECO:0000256" key="5">
    <source>
        <dbReference type="ARBA" id="ARBA00022833"/>
    </source>
</evidence>